<gene>
    <name evidence="1" type="ORF">PX29p216</name>
</gene>
<evidence type="ECO:0000313" key="2">
    <source>
        <dbReference type="Proteomes" id="UP000008726"/>
    </source>
</evidence>
<sequence>MNEFMKAVESGDFVAAKAAFGDEMSARTALAVQQRRNEIAAQTAPMSDYNGDE</sequence>
<accession>E5DQE9</accession>
<reference evidence="1 2" key="1">
    <citation type="journal article" date="2010" name="Virol. J.">
        <title>Genomes of the T4-related bacteriophages as windows on microbial genome evolution.</title>
        <authorList>
            <person name="Petrov V.M."/>
            <person name="Ratnayaka S."/>
            <person name="Nolan J.M."/>
            <person name="Miller E.S."/>
            <person name="Karam J.D."/>
        </authorList>
    </citation>
    <scope>NUCLEOTIDE SEQUENCE [LARGE SCALE GENOMIC DNA]</scope>
</reference>
<dbReference type="OrthoDB" id="27995at10239"/>
<protein>
    <submittedName>
        <fullName evidence="1">Uncharacterized protein</fullName>
    </submittedName>
</protein>
<name>E5DQE9_9CAUD</name>
<dbReference type="GeneID" id="18560140"/>
<dbReference type="KEGG" id="vg:18560140"/>
<keyword evidence="2" id="KW-1185">Reference proteome</keyword>
<organism evidence="1 2">
    <name type="scientific">Aeromonas phage PX29</name>
    <dbReference type="NCBI Taxonomy" id="926067"/>
    <lineage>
        <taxon>Viruses</taxon>
        <taxon>Duplodnaviria</taxon>
        <taxon>Heunggongvirae</taxon>
        <taxon>Uroviricota</taxon>
        <taxon>Caudoviricetes</taxon>
        <taxon>Pantevenvirales</taxon>
        <taxon>Straboviridae</taxon>
        <taxon>Angelvirus</taxon>
        <taxon>Angelvirus px29</taxon>
    </lineage>
</organism>
<evidence type="ECO:0000313" key="1">
    <source>
        <dbReference type="EMBL" id="ADQ52935.1"/>
    </source>
</evidence>
<dbReference type="EMBL" id="GU396103">
    <property type="protein sequence ID" value="ADQ52935.1"/>
    <property type="molecule type" value="Genomic_DNA"/>
</dbReference>
<proteinExistence type="predicted"/>
<dbReference type="RefSeq" id="YP_009011645.1">
    <property type="nucleotide sequence ID" value="NC_023688.1"/>
</dbReference>
<dbReference type="Proteomes" id="UP000008726">
    <property type="component" value="Segment"/>
</dbReference>